<evidence type="ECO:0000313" key="2">
    <source>
        <dbReference type="EMBL" id="CAG8790694.1"/>
    </source>
</evidence>
<evidence type="ECO:0000256" key="1">
    <source>
        <dbReference type="SAM" id="MobiDB-lite"/>
    </source>
</evidence>
<gene>
    <name evidence="2" type="ORF">RFULGI_LOCUS16716</name>
</gene>
<sequence>DYHSDKISDTDIKKAIREQRDKDQNNENNHNDQVVKVLDKP</sequence>
<accession>A0A9N9JPX8</accession>
<comment type="caution">
    <text evidence="2">The sequence shown here is derived from an EMBL/GenBank/DDBJ whole genome shotgun (WGS) entry which is preliminary data.</text>
</comment>
<protein>
    <submittedName>
        <fullName evidence="2">8300_t:CDS:1</fullName>
    </submittedName>
</protein>
<reference evidence="2" key="1">
    <citation type="submission" date="2021-06" db="EMBL/GenBank/DDBJ databases">
        <authorList>
            <person name="Kallberg Y."/>
            <person name="Tangrot J."/>
            <person name="Rosling A."/>
        </authorList>
    </citation>
    <scope>NUCLEOTIDE SEQUENCE</scope>
    <source>
        <strain evidence="2">IN212</strain>
    </source>
</reference>
<name>A0A9N9JPX8_9GLOM</name>
<dbReference type="Proteomes" id="UP000789396">
    <property type="component" value="Unassembled WGS sequence"/>
</dbReference>
<feature type="region of interest" description="Disordered" evidence="1">
    <location>
        <begin position="18"/>
        <end position="41"/>
    </location>
</feature>
<keyword evidence="3" id="KW-1185">Reference proteome</keyword>
<dbReference type="AlphaFoldDB" id="A0A9N9JPX8"/>
<feature type="non-terminal residue" evidence="2">
    <location>
        <position position="1"/>
    </location>
</feature>
<dbReference type="EMBL" id="CAJVPZ010060967">
    <property type="protein sequence ID" value="CAG8790694.1"/>
    <property type="molecule type" value="Genomic_DNA"/>
</dbReference>
<organism evidence="2 3">
    <name type="scientific">Racocetra fulgida</name>
    <dbReference type="NCBI Taxonomy" id="60492"/>
    <lineage>
        <taxon>Eukaryota</taxon>
        <taxon>Fungi</taxon>
        <taxon>Fungi incertae sedis</taxon>
        <taxon>Mucoromycota</taxon>
        <taxon>Glomeromycotina</taxon>
        <taxon>Glomeromycetes</taxon>
        <taxon>Diversisporales</taxon>
        <taxon>Gigasporaceae</taxon>
        <taxon>Racocetra</taxon>
    </lineage>
</organism>
<proteinExistence type="predicted"/>
<evidence type="ECO:0000313" key="3">
    <source>
        <dbReference type="Proteomes" id="UP000789396"/>
    </source>
</evidence>